<evidence type="ECO:0000256" key="1">
    <source>
        <dbReference type="SAM" id="MobiDB-lite"/>
    </source>
</evidence>
<feature type="region of interest" description="Disordered" evidence="1">
    <location>
        <begin position="270"/>
        <end position="318"/>
    </location>
</feature>
<dbReference type="AlphaFoldDB" id="A0A8T2MNQ7"/>
<organism evidence="2 3">
    <name type="scientific">Albula glossodonta</name>
    <name type="common">roundjaw bonefish</name>
    <dbReference type="NCBI Taxonomy" id="121402"/>
    <lineage>
        <taxon>Eukaryota</taxon>
        <taxon>Metazoa</taxon>
        <taxon>Chordata</taxon>
        <taxon>Craniata</taxon>
        <taxon>Vertebrata</taxon>
        <taxon>Euteleostomi</taxon>
        <taxon>Actinopterygii</taxon>
        <taxon>Neopterygii</taxon>
        <taxon>Teleostei</taxon>
        <taxon>Albuliformes</taxon>
        <taxon>Albulidae</taxon>
        <taxon>Albula</taxon>
    </lineage>
</organism>
<comment type="caution">
    <text evidence="2">The sequence shown here is derived from an EMBL/GenBank/DDBJ whole genome shotgun (WGS) entry which is preliminary data.</text>
</comment>
<evidence type="ECO:0000313" key="2">
    <source>
        <dbReference type="EMBL" id="KAG9330049.1"/>
    </source>
</evidence>
<feature type="compositionally biased region" description="Polar residues" evidence="1">
    <location>
        <begin position="194"/>
        <end position="207"/>
    </location>
</feature>
<keyword evidence="3" id="KW-1185">Reference proteome</keyword>
<feature type="compositionally biased region" description="Gly residues" evidence="1">
    <location>
        <begin position="288"/>
        <end position="304"/>
    </location>
</feature>
<protein>
    <submittedName>
        <fullName evidence="2">Uncharacterized protein</fullName>
    </submittedName>
</protein>
<evidence type="ECO:0000313" key="3">
    <source>
        <dbReference type="Proteomes" id="UP000824540"/>
    </source>
</evidence>
<feature type="region of interest" description="Disordered" evidence="1">
    <location>
        <begin position="1"/>
        <end position="30"/>
    </location>
</feature>
<gene>
    <name evidence="2" type="ORF">JZ751_027354</name>
</gene>
<dbReference type="Proteomes" id="UP000824540">
    <property type="component" value="Unassembled WGS sequence"/>
</dbReference>
<proteinExistence type="predicted"/>
<feature type="compositionally biased region" description="Polar residues" evidence="1">
    <location>
        <begin position="15"/>
        <end position="27"/>
    </location>
</feature>
<reference evidence="2" key="1">
    <citation type="thesis" date="2021" institute="BYU ScholarsArchive" country="Provo, UT, USA">
        <title>Applications of and Algorithms for Genome Assembly and Genomic Analyses with an Emphasis on Marine Teleosts.</title>
        <authorList>
            <person name="Pickett B.D."/>
        </authorList>
    </citation>
    <scope>NUCLEOTIDE SEQUENCE</scope>
    <source>
        <strain evidence="2">HI-2016</strain>
    </source>
</reference>
<sequence length="318" mass="32788">MRGWTRPTDNLGESGVSSSVRKQNPQESAAEAIEGQRLIIKVLSDSTDGARLSHQAPTRTRASSLAASCLRNFFLLGVGEPRDDGPGAFGWNGGEPPLISVIREKRFTEKHGRNVNATSITVTVSSDLTWQAPSRAPMLALDVSCHLLAGGGGVAALQAAIAPSGVLPKDAAAKGLPCRGAEGQRDSREHFQHIQTPSATQPRPQSHAQAQGAGWGQTAVKQGQAGGPLKLPLSEQPYLSMCEPCVSLTCCLLGGLLLLSITAPGSSGRTVHTTKHKVHSTPTALEPGGVGGAAMEGLGPGGRGSLWLGGDVEPEAGG</sequence>
<accession>A0A8T2MNQ7</accession>
<feature type="region of interest" description="Disordered" evidence="1">
    <location>
        <begin position="194"/>
        <end position="224"/>
    </location>
</feature>
<name>A0A8T2MNQ7_9TELE</name>
<dbReference type="EMBL" id="JAFBMS010000769">
    <property type="protein sequence ID" value="KAG9330049.1"/>
    <property type="molecule type" value="Genomic_DNA"/>
</dbReference>